<feature type="region of interest" description="Disordered" evidence="1">
    <location>
        <begin position="1"/>
        <end position="24"/>
    </location>
</feature>
<feature type="compositionally biased region" description="Basic and acidic residues" evidence="1">
    <location>
        <begin position="95"/>
        <end position="134"/>
    </location>
</feature>
<dbReference type="EMBL" id="OZ004259">
    <property type="protein sequence ID" value="CAK7919318.1"/>
    <property type="molecule type" value="Genomic_DNA"/>
</dbReference>
<dbReference type="Pfam" id="PF10175">
    <property type="entry name" value="MPP6"/>
    <property type="match status" value="1"/>
</dbReference>
<evidence type="ECO:0000313" key="3">
    <source>
        <dbReference type="Proteomes" id="UP001497600"/>
    </source>
</evidence>
<accession>A0ABP0EMU4</accession>
<evidence type="ECO:0000313" key="2">
    <source>
        <dbReference type="EMBL" id="CAK7919318.1"/>
    </source>
</evidence>
<feature type="compositionally biased region" description="Basic and acidic residues" evidence="1">
    <location>
        <begin position="14"/>
        <end position="24"/>
    </location>
</feature>
<dbReference type="Proteomes" id="UP001497600">
    <property type="component" value="Chromosome G"/>
</dbReference>
<keyword evidence="3" id="KW-1185">Reference proteome</keyword>
<reference evidence="2 3" key="1">
    <citation type="submission" date="2024-01" db="EMBL/GenBank/DDBJ databases">
        <authorList>
            <consortium name="Genoscope - CEA"/>
            <person name="William W."/>
        </authorList>
    </citation>
    <scope>NUCLEOTIDE SEQUENCE [LARGE SCALE GENOMIC DNA]</scope>
    <source>
        <strain evidence="2 3">29B2s-10</strain>
    </source>
</reference>
<sequence>MSGLSSRVMNMKFMQKDGSEKTEEVTKKVIDSSEWKLPNATAIISRAKVGNTIETVGYSSINSFASDSVPTRRTWGAPAKEEVVEEAAGLDVSKLKDAVDKKSKRKNSSDRPEKVEKSKDFLRNLWDRKSSIDESKEESENIPSEKKRSGDYIPNIKNKQKRLQK</sequence>
<gene>
    <name evidence="2" type="ORF">CAAN4_G17458</name>
</gene>
<organism evidence="2 3">
    <name type="scientific">[Candida] anglica</name>
    <dbReference type="NCBI Taxonomy" id="148631"/>
    <lineage>
        <taxon>Eukaryota</taxon>
        <taxon>Fungi</taxon>
        <taxon>Dikarya</taxon>
        <taxon>Ascomycota</taxon>
        <taxon>Saccharomycotina</taxon>
        <taxon>Pichiomycetes</taxon>
        <taxon>Debaryomycetaceae</taxon>
        <taxon>Kurtzmaniella</taxon>
    </lineage>
</organism>
<feature type="region of interest" description="Disordered" evidence="1">
    <location>
        <begin position="95"/>
        <end position="165"/>
    </location>
</feature>
<proteinExistence type="predicted"/>
<evidence type="ECO:0000256" key="1">
    <source>
        <dbReference type="SAM" id="MobiDB-lite"/>
    </source>
</evidence>
<protein>
    <submittedName>
        <fullName evidence="2">Uncharacterized protein</fullName>
    </submittedName>
</protein>
<name>A0ABP0EMU4_9ASCO</name>